<dbReference type="InterPro" id="IPR025071">
    <property type="entry name" value="DUF3939"/>
</dbReference>
<dbReference type="AlphaFoldDB" id="A0A840QUM5"/>
<keyword evidence="2" id="KW-1185">Reference proteome</keyword>
<accession>A0A840QUM5</accession>
<proteinExistence type="predicted"/>
<organism evidence="1 2">
    <name type="scientific">Texcoconibacillus texcoconensis</name>
    <dbReference type="NCBI Taxonomy" id="1095777"/>
    <lineage>
        <taxon>Bacteria</taxon>
        <taxon>Bacillati</taxon>
        <taxon>Bacillota</taxon>
        <taxon>Bacilli</taxon>
        <taxon>Bacillales</taxon>
        <taxon>Bacillaceae</taxon>
        <taxon>Texcoconibacillus</taxon>
    </lineage>
</organism>
<evidence type="ECO:0000313" key="1">
    <source>
        <dbReference type="EMBL" id="MBB5175064.1"/>
    </source>
</evidence>
<protein>
    <recommendedName>
        <fullName evidence="3">DUF3939 domain-containing protein</fullName>
    </recommendedName>
</protein>
<evidence type="ECO:0000313" key="2">
    <source>
        <dbReference type="Proteomes" id="UP000551878"/>
    </source>
</evidence>
<name>A0A840QUM5_9BACI</name>
<dbReference type="Pfam" id="PF13075">
    <property type="entry name" value="DUF3939"/>
    <property type="match status" value="1"/>
</dbReference>
<dbReference type="EMBL" id="JACHHB010000022">
    <property type="protein sequence ID" value="MBB5175064.1"/>
    <property type="molecule type" value="Genomic_DNA"/>
</dbReference>
<reference evidence="1 2" key="1">
    <citation type="submission" date="2020-08" db="EMBL/GenBank/DDBJ databases">
        <title>Genomic Encyclopedia of Type Strains, Phase IV (KMG-IV): sequencing the most valuable type-strain genomes for metagenomic binning, comparative biology and taxonomic classification.</title>
        <authorList>
            <person name="Goeker M."/>
        </authorList>
    </citation>
    <scope>NUCLEOTIDE SEQUENCE [LARGE SCALE GENOMIC DNA]</scope>
    <source>
        <strain evidence="1 2">DSM 24696</strain>
    </source>
</reference>
<sequence>MLFGKRRKAKEKAEDHVVDVSLSEVRSAVNTYADSLQPGISLRSLVNEKGEIDGKRLAPILGGVPARPFYMSKETFEIFEDPKYVEWIDDVQVACDQYLKAHGEYPIMNNKDREISYHKLRHFLKEQPDIPLYLHPKDKMITHRHPSDY</sequence>
<comment type="caution">
    <text evidence="1">The sequence shown here is derived from an EMBL/GenBank/DDBJ whole genome shotgun (WGS) entry which is preliminary data.</text>
</comment>
<gene>
    <name evidence="1" type="ORF">HNQ41_003290</name>
</gene>
<dbReference type="RefSeq" id="WP_184665467.1">
    <property type="nucleotide sequence ID" value="NZ_JACHHB010000022.1"/>
</dbReference>
<evidence type="ECO:0008006" key="3">
    <source>
        <dbReference type="Google" id="ProtNLM"/>
    </source>
</evidence>
<dbReference type="Proteomes" id="UP000551878">
    <property type="component" value="Unassembled WGS sequence"/>
</dbReference>